<keyword evidence="12" id="KW-0732">Signal</keyword>
<accession>A0A7T4UNS7</accession>
<keyword evidence="7" id="KW-0676">Redox-active center</keyword>
<dbReference type="KEGG" id="snan:I6N98_10770"/>
<evidence type="ECO:0000256" key="3">
    <source>
        <dbReference type="ARBA" id="ARBA00022559"/>
    </source>
</evidence>
<evidence type="ECO:0000256" key="2">
    <source>
        <dbReference type="ARBA" id="ARBA00013017"/>
    </source>
</evidence>
<feature type="domain" description="Thioredoxin" evidence="13">
    <location>
        <begin position="56"/>
        <end position="229"/>
    </location>
</feature>
<protein>
    <recommendedName>
        <fullName evidence="2">thioredoxin-dependent peroxiredoxin</fullName>
        <ecNumber evidence="2">1.11.1.24</ecNumber>
    </recommendedName>
    <alternativeName>
        <fullName evidence="8">Thioredoxin peroxidase</fullName>
    </alternativeName>
    <alternativeName>
        <fullName evidence="10">Thioredoxin-dependent peroxiredoxin Bcp</fullName>
    </alternativeName>
</protein>
<dbReference type="InterPro" id="IPR050924">
    <property type="entry name" value="Peroxiredoxin_BCP/PrxQ"/>
</dbReference>
<dbReference type="CDD" id="cd02970">
    <property type="entry name" value="PRX_like2"/>
    <property type="match status" value="1"/>
</dbReference>
<evidence type="ECO:0000256" key="7">
    <source>
        <dbReference type="ARBA" id="ARBA00023284"/>
    </source>
</evidence>
<keyword evidence="4" id="KW-0049">Antioxidant</keyword>
<evidence type="ECO:0000313" key="15">
    <source>
        <dbReference type="Proteomes" id="UP000596063"/>
    </source>
</evidence>
<dbReference type="EMBL" id="CP066167">
    <property type="protein sequence ID" value="QQD16867.1"/>
    <property type="molecule type" value="Genomic_DNA"/>
</dbReference>
<name>A0A7T4UNS7_9GAMM</name>
<evidence type="ECO:0000256" key="10">
    <source>
        <dbReference type="ARBA" id="ARBA00042639"/>
    </source>
</evidence>
<organism evidence="14 15">
    <name type="scientific">Spongiibacter nanhainus</name>
    <dbReference type="NCBI Taxonomy" id="2794344"/>
    <lineage>
        <taxon>Bacteria</taxon>
        <taxon>Pseudomonadati</taxon>
        <taxon>Pseudomonadota</taxon>
        <taxon>Gammaproteobacteria</taxon>
        <taxon>Cellvibrionales</taxon>
        <taxon>Spongiibacteraceae</taxon>
        <taxon>Spongiibacter</taxon>
    </lineage>
</organism>
<evidence type="ECO:0000256" key="1">
    <source>
        <dbReference type="ARBA" id="ARBA00003330"/>
    </source>
</evidence>
<keyword evidence="15" id="KW-1185">Reference proteome</keyword>
<dbReference type="PANTHER" id="PTHR42801:SF7">
    <property type="entry name" value="SLL1159 PROTEIN"/>
    <property type="match status" value="1"/>
</dbReference>
<proteinExistence type="inferred from homology"/>
<comment type="catalytic activity">
    <reaction evidence="11">
        <text>a hydroperoxide + [thioredoxin]-dithiol = an alcohol + [thioredoxin]-disulfide + H2O</text>
        <dbReference type="Rhea" id="RHEA:62620"/>
        <dbReference type="Rhea" id="RHEA-COMP:10698"/>
        <dbReference type="Rhea" id="RHEA-COMP:10700"/>
        <dbReference type="ChEBI" id="CHEBI:15377"/>
        <dbReference type="ChEBI" id="CHEBI:29950"/>
        <dbReference type="ChEBI" id="CHEBI:30879"/>
        <dbReference type="ChEBI" id="CHEBI:35924"/>
        <dbReference type="ChEBI" id="CHEBI:50058"/>
        <dbReference type="EC" id="1.11.1.24"/>
    </reaction>
</comment>
<reference evidence="14 15" key="1">
    <citation type="submission" date="2020-12" db="EMBL/GenBank/DDBJ databases">
        <authorList>
            <person name="Shan Y."/>
        </authorList>
    </citation>
    <scope>NUCLEOTIDE SEQUENCE [LARGE SCALE GENOMIC DNA]</scope>
    <source>
        <strain evidence="15">csc3.9</strain>
    </source>
</reference>
<evidence type="ECO:0000256" key="6">
    <source>
        <dbReference type="ARBA" id="ARBA00023157"/>
    </source>
</evidence>
<feature type="signal peptide" evidence="12">
    <location>
        <begin position="1"/>
        <end position="25"/>
    </location>
</feature>
<evidence type="ECO:0000256" key="12">
    <source>
        <dbReference type="SAM" id="SignalP"/>
    </source>
</evidence>
<gene>
    <name evidence="14" type="ORF">I6N98_10770</name>
</gene>
<evidence type="ECO:0000256" key="9">
    <source>
        <dbReference type="ARBA" id="ARBA00038489"/>
    </source>
</evidence>
<dbReference type="GO" id="GO:0008379">
    <property type="term" value="F:thioredoxin peroxidase activity"/>
    <property type="evidence" value="ECO:0007669"/>
    <property type="project" value="TreeGrafter"/>
</dbReference>
<dbReference type="SUPFAM" id="SSF52833">
    <property type="entry name" value="Thioredoxin-like"/>
    <property type="match status" value="1"/>
</dbReference>
<dbReference type="Proteomes" id="UP000596063">
    <property type="component" value="Chromosome"/>
</dbReference>
<keyword evidence="5" id="KW-0560">Oxidoreductase</keyword>
<dbReference type="InterPro" id="IPR013766">
    <property type="entry name" value="Thioredoxin_domain"/>
</dbReference>
<dbReference type="Gene3D" id="3.40.30.10">
    <property type="entry name" value="Glutaredoxin"/>
    <property type="match status" value="1"/>
</dbReference>
<evidence type="ECO:0000256" key="8">
    <source>
        <dbReference type="ARBA" id="ARBA00032824"/>
    </source>
</evidence>
<evidence type="ECO:0000313" key="14">
    <source>
        <dbReference type="EMBL" id="QQD16867.1"/>
    </source>
</evidence>
<sequence length="230" mass="25083">MNQLHKIALAIALGFALLGTGYSAAQGESTPTLAEPTQYKTLPESKLGRNEAGKGLQKGERVKGATLKTIDGEDYALASSWAERPALVVFYRGGWCPYCNGQVRELAVNYPKLKAAGVQPVLISVDAPDKAAALSRQYEIPFPVLSDPDLLAHRQFNVLLELDQNTLKKYRDYGIDLSAWSGRQHNTIAVASVFVIDQQGRVLASHATADYAERPSIEQLLTLIDTSLNQ</sequence>
<dbReference type="InterPro" id="IPR000866">
    <property type="entry name" value="AhpC/TSA"/>
</dbReference>
<comment type="function">
    <text evidence="1">Thiol-specific peroxidase that catalyzes the reduction of hydrogen peroxide and organic hydroperoxides to water and alcohols, respectively. Plays a role in cell protection against oxidative stress by detoxifying peroxides and as sensor of hydrogen peroxide-mediated signaling events.</text>
</comment>
<keyword evidence="3" id="KW-0575">Peroxidase</keyword>
<feature type="chain" id="PRO_5032827721" description="thioredoxin-dependent peroxiredoxin" evidence="12">
    <location>
        <begin position="26"/>
        <end position="230"/>
    </location>
</feature>
<dbReference type="GO" id="GO:0034599">
    <property type="term" value="P:cellular response to oxidative stress"/>
    <property type="evidence" value="ECO:0007669"/>
    <property type="project" value="TreeGrafter"/>
</dbReference>
<keyword evidence="6" id="KW-1015">Disulfide bond</keyword>
<evidence type="ECO:0000256" key="11">
    <source>
        <dbReference type="ARBA" id="ARBA00049091"/>
    </source>
</evidence>
<evidence type="ECO:0000256" key="4">
    <source>
        <dbReference type="ARBA" id="ARBA00022862"/>
    </source>
</evidence>
<dbReference type="InterPro" id="IPR036249">
    <property type="entry name" value="Thioredoxin-like_sf"/>
</dbReference>
<dbReference type="RefSeq" id="WP_198568369.1">
    <property type="nucleotide sequence ID" value="NZ_CP066167.1"/>
</dbReference>
<dbReference type="GO" id="GO:0045454">
    <property type="term" value="P:cell redox homeostasis"/>
    <property type="evidence" value="ECO:0007669"/>
    <property type="project" value="TreeGrafter"/>
</dbReference>
<evidence type="ECO:0000256" key="5">
    <source>
        <dbReference type="ARBA" id="ARBA00023002"/>
    </source>
</evidence>
<evidence type="ECO:0000259" key="13">
    <source>
        <dbReference type="PROSITE" id="PS51352"/>
    </source>
</evidence>
<dbReference type="Pfam" id="PF00578">
    <property type="entry name" value="AhpC-TSA"/>
    <property type="match status" value="1"/>
</dbReference>
<dbReference type="EC" id="1.11.1.24" evidence="2"/>
<comment type="similarity">
    <text evidence="9">Belongs to the peroxiredoxin family. BCP/PrxQ subfamily.</text>
</comment>
<dbReference type="GO" id="GO:0005737">
    <property type="term" value="C:cytoplasm"/>
    <property type="evidence" value="ECO:0007669"/>
    <property type="project" value="TreeGrafter"/>
</dbReference>
<dbReference type="PROSITE" id="PS51352">
    <property type="entry name" value="THIOREDOXIN_2"/>
    <property type="match status" value="1"/>
</dbReference>
<dbReference type="AlphaFoldDB" id="A0A7T4UNS7"/>
<dbReference type="PANTHER" id="PTHR42801">
    <property type="entry name" value="THIOREDOXIN-DEPENDENT PEROXIDE REDUCTASE"/>
    <property type="match status" value="1"/>
</dbReference>